<sequence length="396" mass="46053">MILMLFITFVLLLFTLFALIVQKKQMHLWLPHYLKRKLTLEKAPNKTKHIMFCFVDHYEPMWGKNISYEQECARVKRWHEDYPKTAKKFKDADGCHPKHTFFYPEEEYRQEHLDKITDLCQQGLGEIEIHLHHDNDTSDNLRSTLEQFTETLHQNHGVFVRNKSTGKLQYNFIHGNWCLDNSRPDGKWCGVNDELIVLKETGCYADFTFPSAPSDTQPAFANEIYYAKDDPIKPKSHNTGQKVVVGGSDWGDMMLITGPLGLNWKHRKKGVFPQIENSDIRKSMPPTKDRVDLWVDTAISVKGKPDWLFIKIHTHGTQEQDMDTLLGQPFEEMNQYLVDKYNDGENYSLHFVSSREMFNIVKAAEKGEIGTPNAFRDYVIPASQYQNISTKKESVD</sequence>
<keyword evidence="2" id="KW-1185">Reference proteome</keyword>
<organism evidence="1 2">
    <name type="scientific">Colwellia maritima</name>
    <dbReference type="NCBI Taxonomy" id="2912588"/>
    <lineage>
        <taxon>Bacteria</taxon>
        <taxon>Pseudomonadati</taxon>
        <taxon>Pseudomonadota</taxon>
        <taxon>Gammaproteobacteria</taxon>
        <taxon>Alteromonadales</taxon>
        <taxon>Colwelliaceae</taxon>
        <taxon>Colwellia</taxon>
    </lineage>
</organism>
<reference evidence="1" key="1">
    <citation type="submission" date="2022-01" db="EMBL/GenBank/DDBJ databases">
        <title>Colwellia maritima, isolated from seawater.</title>
        <authorList>
            <person name="Kristyanto S."/>
            <person name="Jung J."/>
            <person name="Jeon C.O."/>
        </authorList>
    </citation>
    <scope>NUCLEOTIDE SEQUENCE</scope>
    <source>
        <strain evidence="1">MSW7</strain>
    </source>
</reference>
<evidence type="ECO:0000313" key="2">
    <source>
        <dbReference type="Proteomes" id="UP001139646"/>
    </source>
</evidence>
<accession>A0ABS9WWQ1</accession>
<protein>
    <submittedName>
        <fullName evidence="1">Uncharacterized protein</fullName>
    </submittedName>
</protein>
<comment type="caution">
    <text evidence="1">The sequence shown here is derived from an EMBL/GenBank/DDBJ whole genome shotgun (WGS) entry which is preliminary data.</text>
</comment>
<name>A0ABS9WWQ1_9GAMM</name>
<evidence type="ECO:0000313" key="1">
    <source>
        <dbReference type="EMBL" id="MCI2282234.1"/>
    </source>
</evidence>
<dbReference type="EMBL" id="JAKKSL010000001">
    <property type="protein sequence ID" value="MCI2282234.1"/>
    <property type="molecule type" value="Genomic_DNA"/>
</dbReference>
<dbReference type="RefSeq" id="WP_242282810.1">
    <property type="nucleotide sequence ID" value="NZ_JAKKSL010000001.1"/>
</dbReference>
<dbReference type="Proteomes" id="UP001139646">
    <property type="component" value="Unassembled WGS sequence"/>
</dbReference>
<gene>
    <name evidence="1" type="ORF">L3081_00970</name>
</gene>
<proteinExistence type="predicted"/>